<dbReference type="Proteomes" id="UP000095495">
    <property type="component" value="Unassembled WGS sequence"/>
</dbReference>
<dbReference type="InterPro" id="IPR000424">
    <property type="entry name" value="Primosome_PriB/ssb"/>
</dbReference>
<dbReference type="GO" id="GO:0003697">
    <property type="term" value="F:single-stranded DNA binding"/>
    <property type="evidence" value="ECO:0007669"/>
    <property type="project" value="InterPro"/>
</dbReference>
<dbReference type="InterPro" id="IPR012340">
    <property type="entry name" value="NA-bd_OB-fold"/>
</dbReference>
<protein>
    <submittedName>
        <fullName evidence="3">Single-stranded DNA-binding protein</fullName>
    </submittedName>
</protein>
<dbReference type="EMBL" id="CYXV01000002">
    <property type="protein sequence ID" value="CUM75733.1"/>
    <property type="molecule type" value="Genomic_DNA"/>
</dbReference>
<keyword evidence="1 2" id="KW-0238">DNA-binding</keyword>
<proteinExistence type="predicted"/>
<sequence length="198" mass="21770">MENKITLIGDVVSAPRESHKSNGKKFYKFFIGVERRSGVADILPVLFDEKISDTGISGTVYVSGKIITRHVKTGAGKANLTYVMADTITKPGDDSPLNSPLNEVSLDGIIEEKQLRETPLGRKICDVKLKNIRENGKEDLITCIAWGKCAEYTNSLALGDAVSTYGRLQSRRYKKTCKDGRVVEKVTYELSIKGIVGV</sequence>
<organism evidence="3 4">
    <name type="scientific">Roseburia faecis</name>
    <dbReference type="NCBI Taxonomy" id="301302"/>
    <lineage>
        <taxon>Bacteria</taxon>
        <taxon>Bacillati</taxon>
        <taxon>Bacillota</taxon>
        <taxon>Clostridia</taxon>
        <taxon>Lachnospirales</taxon>
        <taxon>Lachnospiraceae</taxon>
        <taxon>Roseburia</taxon>
    </lineage>
</organism>
<dbReference type="Pfam" id="PF00436">
    <property type="entry name" value="SSB"/>
    <property type="match status" value="1"/>
</dbReference>
<dbReference type="Gene3D" id="2.40.50.140">
    <property type="entry name" value="Nucleic acid-binding proteins"/>
    <property type="match status" value="2"/>
</dbReference>
<evidence type="ECO:0000256" key="1">
    <source>
        <dbReference type="ARBA" id="ARBA00023125"/>
    </source>
</evidence>
<dbReference type="PROSITE" id="PS50935">
    <property type="entry name" value="SSB"/>
    <property type="match status" value="2"/>
</dbReference>
<evidence type="ECO:0000313" key="3">
    <source>
        <dbReference type="EMBL" id="CUM75733.1"/>
    </source>
</evidence>
<accession>A0A173RCS5</accession>
<dbReference type="SUPFAM" id="SSF50249">
    <property type="entry name" value="Nucleic acid-binding proteins"/>
    <property type="match status" value="1"/>
</dbReference>
<evidence type="ECO:0000313" key="4">
    <source>
        <dbReference type="Proteomes" id="UP000095495"/>
    </source>
</evidence>
<dbReference type="AlphaFoldDB" id="A0A173RCS5"/>
<name>A0A173RCS5_9FIRM</name>
<evidence type="ECO:0000256" key="2">
    <source>
        <dbReference type="PROSITE-ProRule" id="PRU00252"/>
    </source>
</evidence>
<dbReference type="RefSeq" id="WP_055261136.1">
    <property type="nucleotide sequence ID" value="NZ_CYXV01000002.1"/>
</dbReference>
<gene>
    <name evidence="3" type="ORF">ERS852420_00460</name>
</gene>
<reference evidence="3 4" key="1">
    <citation type="submission" date="2015-09" db="EMBL/GenBank/DDBJ databases">
        <authorList>
            <consortium name="Pathogen Informatics"/>
        </authorList>
    </citation>
    <scope>NUCLEOTIDE SEQUENCE [LARGE SCALE GENOMIC DNA]</scope>
    <source>
        <strain evidence="3 4">2789STDY5608863</strain>
    </source>
</reference>